<dbReference type="AlphaFoldDB" id="A0A940X1B7"/>
<dbReference type="Proteomes" id="UP000673447">
    <property type="component" value="Unassembled WGS sequence"/>
</dbReference>
<accession>A0A940X1B7</accession>
<evidence type="ECO:0000313" key="2">
    <source>
        <dbReference type="EMBL" id="MBP3984099.1"/>
    </source>
</evidence>
<gene>
    <name evidence="2" type="ORF">J5837_06620</name>
</gene>
<keyword evidence="3" id="KW-1185">Reference proteome</keyword>
<comment type="caution">
    <text evidence="2">The sequence shown here is derived from an EMBL/GenBank/DDBJ whole genome shotgun (WGS) entry which is preliminary data.</text>
</comment>
<feature type="signal peptide" evidence="1">
    <location>
        <begin position="1"/>
        <end position="20"/>
    </location>
</feature>
<feature type="chain" id="PRO_5037650671" description="Aspartyl protease" evidence="1">
    <location>
        <begin position="21"/>
        <end position="285"/>
    </location>
</feature>
<proteinExistence type="predicted"/>
<evidence type="ECO:0000256" key="1">
    <source>
        <dbReference type="SAM" id="SignalP"/>
    </source>
</evidence>
<organism evidence="2 3">
    <name type="scientific">Pseudoxanthomonas helianthi</name>
    <dbReference type="NCBI Taxonomy" id="1453541"/>
    <lineage>
        <taxon>Bacteria</taxon>
        <taxon>Pseudomonadati</taxon>
        <taxon>Pseudomonadota</taxon>
        <taxon>Gammaproteobacteria</taxon>
        <taxon>Lysobacterales</taxon>
        <taxon>Lysobacteraceae</taxon>
        <taxon>Pseudoxanthomonas</taxon>
    </lineage>
</organism>
<protein>
    <recommendedName>
        <fullName evidence="4">Aspartyl protease</fullName>
    </recommendedName>
</protein>
<reference evidence="2" key="1">
    <citation type="journal article" date="2016" name="Int. J. Syst. Evol. Microbiol.">
        <title>Pseudoxanthomonas helianthi sp. nov., isolated from roots of Jerusalem artichoke (Helianthus tuberosus).</title>
        <authorList>
            <person name="Kittiwongwattana C."/>
            <person name="Thawai C."/>
        </authorList>
    </citation>
    <scope>NUCLEOTIDE SEQUENCE</scope>
    <source>
        <strain evidence="2">110414</strain>
    </source>
</reference>
<dbReference type="RefSeq" id="WP_210535889.1">
    <property type="nucleotide sequence ID" value="NZ_JAGKTC010000001.1"/>
</dbReference>
<dbReference type="EMBL" id="JAGKTC010000001">
    <property type="protein sequence ID" value="MBP3984099.1"/>
    <property type="molecule type" value="Genomic_DNA"/>
</dbReference>
<keyword evidence="1" id="KW-0732">Signal</keyword>
<evidence type="ECO:0008006" key="4">
    <source>
        <dbReference type="Google" id="ProtNLM"/>
    </source>
</evidence>
<sequence length="285" mass="29900">MPSSRSFLLALLLVAASSQAAEPLARLPLEPYRNRLAARVEVAGKPRLFQFDTAGGLSSVSPALADEIGCKPWGALTGLHMTGAKISMPRCDGVKLDWHGTALEVPTAGIAEMGSKESPLDGLLALDAFAGKIITLDSVSRELIVESPASAAQRVASAIAVPAHLAREIGGRALSVFIDVPAAHGTLRMELDSGNGGTILVSRPLLGELGLPDKGDEAQDASFPIAPGLEAKGRIFSPELVIDGNLGMPFLKDWIVTLDLDQGRAWFKRNPVRPPAGMGVPPPKK</sequence>
<name>A0A940X1B7_9GAMM</name>
<evidence type="ECO:0000313" key="3">
    <source>
        <dbReference type="Proteomes" id="UP000673447"/>
    </source>
</evidence>
<reference evidence="2" key="2">
    <citation type="submission" date="2021-03" db="EMBL/GenBank/DDBJ databases">
        <authorList>
            <person name="Cao W."/>
        </authorList>
    </citation>
    <scope>NUCLEOTIDE SEQUENCE</scope>
    <source>
        <strain evidence="2">110414</strain>
    </source>
</reference>